<reference evidence="3 4" key="1">
    <citation type="submission" date="2011-08" db="EMBL/GenBank/DDBJ databases">
        <title>The Genome Sequence of Clostridium hathewayi WAL-18680.</title>
        <authorList>
            <consortium name="The Broad Institute Genome Sequencing Platform"/>
            <person name="Earl A."/>
            <person name="Ward D."/>
            <person name="Feldgarden M."/>
            <person name="Gevers D."/>
            <person name="Finegold S.M."/>
            <person name="Summanen P.H."/>
            <person name="Molitoris D.R."/>
            <person name="Song M."/>
            <person name="Daigneault M."/>
            <person name="Allen-Vercoe E."/>
            <person name="Young S.K."/>
            <person name="Zeng Q."/>
            <person name="Gargeya S."/>
            <person name="Fitzgerald M."/>
            <person name="Haas B."/>
            <person name="Abouelleil A."/>
            <person name="Alvarado L."/>
            <person name="Arachchi H.M."/>
            <person name="Berlin A."/>
            <person name="Brown A."/>
            <person name="Chapman S.B."/>
            <person name="Chen Z."/>
            <person name="Dunbar C."/>
            <person name="Freedman E."/>
            <person name="Gearin G."/>
            <person name="Gellesch M."/>
            <person name="Goldberg J."/>
            <person name="Griggs A."/>
            <person name="Gujja S."/>
            <person name="Heiman D."/>
            <person name="Howarth C."/>
            <person name="Larson L."/>
            <person name="Lui A."/>
            <person name="MacDonald P.J.P."/>
            <person name="Montmayeur A."/>
            <person name="Murphy C."/>
            <person name="Neiman D."/>
            <person name="Pearson M."/>
            <person name="Priest M."/>
            <person name="Roberts A."/>
            <person name="Saif S."/>
            <person name="Shea T."/>
            <person name="Shenoy N."/>
            <person name="Sisk P."/>
            <person name="Stolte C."/>
            <person name="Sykes S."/>
            <person name="Wortman J."/>
            <person name="Nusbaum C."/>
            <person name="Birren B."/>
        </authorList>
    </citation>
    <scope>NUCLEOTIDE SEQUENCE [LARGE SCALE GENOMIC DNA]</scope>
    <source>
        <strain evidence="3 4">WAL-18680</strain>
    </source>
</reference>
<dbReference type="PANTHER" id="PTHR43156:SF2">
    <property type="entry name" value="STAGE II SPORULATION PROTEIN E"/>
    <property type="match status" value="1"/>
</dbReference>
<dbReference type="AlphaFoldDB" id="G5IA03"/>
<dbReference type="OrthoDB" id="9763774at2"/>
<organism evidence="3 4">
    <name type="scientific">Hungatella hathewayi WAL-18680</name>
    <dbReference type="NCBI Taxonomy" id="742737"/>
    <lineage>
        <taxon>Bacteria</taxon>
        <taxon>Bacillati</taxon>
        <taxon>Bacillota</taxon>
        <taxon>Clostridia</taxon>
        <taxon>Lachnospirales</taxon>
        <taxon>Lachnospiraceae</taxon>
        <taxon>Hungatella</taxon>
    </lineage>
</organism>
<dbReference type="InterPro" id="IPR036457">
    <property type="entry name" value="PPM-type-like_dom_sf"/>
</dbReference>
<dbReference type="SUPFAM" id="SSF81606">
    <property type="entry name" value="PP2C-like"/>
    <property type="match status" value="1"/>
</dbReference>
<dbReference type="GO" id="GO:0016791">
    <property type="term" value="F:phosphatase activity"/>
    <property type="evidence" value="ECO:0007669"/>
    <property type="project" value="TreeGrafter"/>
</dbReference>
<dbReference type="HOGENOM" id="CLU_017349_3_0_9"/>
<dbReference type="SMART" id="SM00331">
    <property type="entry name" value="PP2C_SIG"/>
    <property type="match status" value="1"/>
</dbReference>
<dbReference type="PANTHER" id="PTHR43156">
    <property type="entry name" value="STAGE II SPORULATION PROTEIN E-RELATED"/>
    <property type="match status" value="1"/>
</dbReference>
<dbReference type="EMBL" id="ADLN01000001">
    <property type="protein sequence ID" value="EHI61892.1"/>
    <property type="molecule type" value="Genomic_DNA"/>
</dbReference>
<dbReference type="InterPro" id="IPR001932">
    <property type="entry name" value="PPM-type_phosphatase-like_dom"/>
</dbReference>
<dbReference type="PATRIC" id="fig|742737.3.peg.340"/>
<comment type="caution">
    <text evidence="3">The sequence shown here is derived from an EMBL/GenBank/DDBJ whole genome shotgun (WGS) entry which is preliminary data.</text>
</comment>
<dbReference type="Pfam" id="PF19732">
    <property type="entry name" value="SpoIIE_N"/>
    <property type="match status" value="1"/>
</dbReference>
<name>G5IA03_9FIRM</name>
<evidence type="ECO:0000313" key="4">
    <source>
        <dbReference type="Proteomes" id="UP000005384"/>
    </source>
</evidence>
<keyword evidence="1" id="KW-0378">Hydrolase</keyword>
<gene>
    <name evidence="3" type="ORF">HMPREF9473_00343</name>
</gene>
<sequence length="471" mass="52850">MLNRRSGHKDMADIHVYTAKKLSDMAGSLEELAKSFDDEINGGGRLTKEDGLAAMQTAGAMVCGDCRRCNVYSDTEKEDSYYLYYLLRAFEQKGSIDYEDMPRLFQETCRRKEDYLGQLNRHLGKATMNLSWKNRFLESRDAVVSQFRELAVILEEFSRQMEEAVDVTSQYERAVRRVFYHQNMVIDHMLILEYENRCREAFLTVKTNHGKCITTKEAAGYLGQAMGDGEWDVARDSKVIVTRQFATIRFIESGKYRALYGVAKAVKQGEAISGDNYTFCENTSGQVVMSLSDGMGSGETAWEESKRVIELTEQLLAAGYSPRSALKLVNTILLLAGTEQHPATIDLCCIDLYTGVLEVMKLGAVATFIIGDDGVELLEAVDVPAGVLNPVEPVLLSRKLWENNRIVMVSDGVLDALPGAEKEQVMKDFLESIPRRTPQDMAERILEFAASFAESARDDMTVLTAGIWKRN</sequence>
<feature type="domain" description="PPM-type phosphatase" evidence="2">
    <location>
        <begin position="257"/>
        <end position="467"/>
    </location>
</feature>
<evidence type="ECO:0000256" key="1">
    <source>
        <dbReference type="ARBA" id="ARBA00022801"/>
    </source>
</evidence>
<evidence type="ECO:0000259" key="2">
    <source>
        <dbReference type="SMART" id="SM00331"/>
    </source>
</evidence>
<dbReference type="InterPro" id="IPR045768">
    <property type="entry name" value="SpoIIE_N"/>
</dbReference>
<dbReference type="InterPro" id="IPR052016">
    <property type="entry name" value="Bact_Sigma-Reg"/>
</dbReference>
<dbReference type="Proteomes" id="UP000005384">
    <property type="component" value="Unassembled WGS sequence"/>
</dbReference>
<protein>
    <recommendedName>
        <fullName evidence="2">PPM-type phosphatase domain-containing protein</fullName>
    </recommendedName>
</protein>
<evidence type="ECO:0000313" key="3">
    <source>
        <dbReference type="EMBL" id="EHI61892.1"/>
    </source>
</evidence>
<dbReference type="RefSeq" id="WP_006778325.1">
    <property type="nucleotide sequence ID" value="NZ_CP040506.1"/>
</dbReference>
<keyword evidence="4" id="KW-1185">Reference proteome</keyword>
<accession>G5IA03</accession>
<dbReference type="Gene3D" id="3.60.40.10">
    <property type="entry name" value="PPM-type phosphatase domain"/>
    <property type="match status" value="1"/>
</dbReference>
<dbReference type="Pfam" id="PF07228">
    <property type="entry name" value="SpoIIE"/>
    <property type="match status" value="1"/>
</dbReference>
<proteinExistence type="predicted"/>